<evidence type="ECO:0000313" key="2">
    <source>
        <dbReference type="EMBL" id="GAF87337.1"/>
    </source>
</evidence>
<dbReference type="AlphaFoldDB" id="X0TGS0"/>
<feature type="non-terminal residue" evidence="2">
    <location>
        <position position="1"/>
    </location>
</feature>
<reference evidence="2" key="1">
    <citation type="journal article" date="2014" name="Front. Microbiol.">
        <title>High frequency of phylogenetically diverse reductive dehalogenase-homologous genes in deep subseafloor sedimentary metagenomes.</title>
        <authorList>
            <person name="Kawai M."/>
            <person name="Futagami T."/>
            <person name="Toyoda A."/>
            <person name="Takaki Y."/>
            <person name="Nishi S."/>
            <person name="Hori S."/>
            <person name="Arai W."/>
            <person name="Tsubouchi T."/>
            <person name="Morono Y."/>
            <person name="Uchiyama I."/>
            <person name="Ito T."/>
            <person name="Fujiyama A."/>
            <person name="Inagaki F."/>
            <person name="Takami H."/>
        </authorList>
    </citation>
    <scope>NUCLEOTIDE SEQUENCE</scope>
    <source>
        <strain evidence="2">Expedition CK06-06</strain>
    </source>
</reference>
<organism evidence="2">
    <name type="scientific">marine sediment metagenome</name>
    <dbReference type="NCBI Taxonomy" id="412755"/>
    <lineage>
        <taxon>unclassified sequences</taxon>
        <taxon>metagenomes</taxon>
        <taxon>ecological metagenomes</taxon>
    </lineage>
</organism>
<accession>X0TGS0</accession>
<dbReference type="EMBL" id="BARS01016448">
    <property type="protein sequence ID" value="GAF87337.1"/>
    <property type="molecule type" value="Genomic_DNA"/>
</dbReference>
<sequence length="114" mass="12429">RVRPVPLAPLGLLAAVQDSQEPQVTLGEPVHKAPLACPACPAPLGQLTAAQVPRVRLEPLARQETPEPLDRLELERLEPQVRRASGVVRDPLARQALPDPLVEPESQERLDPQV</sequence>
<protein>
    <submittedName>
        <fullName evidence="2">Uncharacterized protein</fullName>
    </submittedName>
</protein>
<feature type="region of interest" description="Disordered" evidence="1">
    <location>
        <begin position="88"/>
        <end position="114"/>
    </location>
</feature>
<proteinExistence type="predicted"/>
<name>X0TGS0_9ZZZZ</name>
<gene>
    <name evidence="2" type="ORF">S01H1_27071</name>
</gene>
<comment type="caution">
    <text evidence="2">The sequence shown here is derived from an EMBL/GenBank/DDBJ whole genome shotgun (WGS) entry which is preliminary data.</text>
</comment>
<evidence type="ECO:0000256" key="1">
    <source>
        <dbReference type="SAM" id="MobiDB-lite"/>
    </source>
</evidence>